<keyword evidence="11" id="KW-1185">Reference proteome</keyword>
<dbReference type="SUPFAM" id="SSF54980">
    <property type="entry name" value="EF-G C-terminal domain-like"/>
    <property type="match status" value="1"/>
</dbReference>
<dbReference type="SUPFAM" id="SSF52540">
    <property type="entry name" value="P-loop containing nucleoside triphosphate hydrolases"/>
    <property type="match status" value="1"/>
</dbReference>
<dbReference type="PANTHER" id="PTHR43556:SF2">
    <property type="entry name" value="PEPTIDE CHAIN RELEASE FACTOR RF3"/>
    <property type="match status" value="1"/>
</dbReference>
<dbReference type="InterPro" id="IPR038467">
    <property type="entry name" value="RF3_dom_3_sf"/>
</dbReference>
<protein>
    <recommendedName>
        <fullName evidence="7 8">Peptide chain release factor 3</fullName>
        <shortName evidence="7">RF-3</shortName>
    </recommendedName>
</protein>
<dbReference type="InterPro" id="IPR035647">
    <property type="entry name" value="EFG_III/V"/>
</dbReference>
<dbReference type="InterPro" id="IPR009000">
    <property type="entry name" value="Transl_B-barrel_sf"/>
</dbReference>
<dbReference type="InterPro" id="IPR005225">
    <property type="entry name" value="Small_GTP-bd"/>
</dbReference>
<dbReference type="PANTHER" id="PTHR43556">
    <property type="entry name" value="PEPTIDE CHAIN RELEASE FACTOR RF3"/>
    <property type="match status" value="1"/>
</dbReference>
<accession>A0ABS4DE24</accession>
<comment type="subcellular location">
    <subcellularLocation>
        <location evidence="1 7">Cytoplasm</location>
    </subcellularLocation>
</comment>
<dbReference type="InterPro" id="IPR053905">
    <property type="entry name" value="EF-G-like_DII"/>
</dbReference>
<dbReference type="PROSITE" id="PS51722">
    <property type="entry name" value="G_TR_2"/>
    <property type="match status" value="1"/>
</dbReference>
<dbReference type="SUPFAM" id="SSF50447">
    <property type="entry name" value="Translation proteins"/>
    <property type="match status" value="1"/>
</dbReference>
<evidence type="ECO:0000256" key="5">
    <source>
        <dbReference type="ARBA" id="ARBA00022917"/>
    </source>
</evidence>
<comment type="function">
    <text evidence="7">Increases the formation of ribosomal termination complexes and stimulates activities of RF-1 and RF-2. It binds guanine nucleotides and has strong preference for UGA stop codons. It may interact directly with the ribosome. The stimulation of RF-1 and RF-2 is significantly reduced by GTP and GDP, but not by GMP.</text>
</comment>
<dbReference type="Pfam" id="PF16658">
    <property type="entry name" value="RF3_C"/>
    <property type="match status" value="1"/>
</dbReference>
<dbReference type="Gene3D" id="2.40.30.10">
    <property type="entry name" value="Translation factors"/>
    <property type="match status" value="1"/>
</dbReference>
<dbReference type="InterPro" id="IPR004548">
    <property type="entry name" value="PrfC"/>
</dbReference>
<dbReference type="CDD" id="cd04169">
    <property type="entry name" value="RF3"/>
    <property type="match status" value="1"/>
</dbReference>
<keyword evidence="4 7" id="KW-0547">Nucleotide-binding</keyword>
<keyword evidence="6 7" id="KW-0342">GTP-binding</keyword>
<dbReference type="NCBIfam" id="TIGR00503">
    <property type="entry name" value="prfC"/>
    <property type="match status" value="1"/>
</dbReference>
<dbReference type="InterPro" id="IPR031157">
    <property type="entry name" value="G_TR_CS"/>
</dbReference>
<evidence type="ECO:0000256" key="8">
    <source>
        <dbReference type="NCBIfam" id="TIGR00503"/>
    </source>
</evidence>
<dbReference type="EMBL" id="SIJK02000039">
    <property type="protein sequence ID" value="MBP1467682.1"/>
    <property type="molecule type" value="Genomic_DNA"/>
</dbReference>
<evidence type="ECO:0000313" key="10">
    <source>
        <dbReference type="EMBL" id="MBP1467682.1"/>
    </source>
</evidence>
<proteinExistence type="inferred from homology"/>
<evidence type="ECO:0000256" key="6">
    <source>
        <dbReference type="ARBA" id="ARBA00023134"/>
    </source>
</evidence>
<dbReference type="Pfam" id="PF00009">
    <property type="entry name" value="GTP_EFTU"/>
    <property type="match status" value="1"/>
</dbReference>
<dbReference type="NCBIfam" id="TIGR00231">
    <property type="entry name" value="small_GTP"/>
    <property type="match status" value="1"/>
</dbReference>
<feature type="domain" description="Tr-type G" evidence="9">
    <location>
        <begin position="20"/>
        <end position="289"/>
    </location>
</feature>
<gene>
    <name evidence="7" type="primary">prfC</name>
    <name evidence="10" type="ORF">EYB53_018350</name>
</gene>
<evidence type="ECO:0000313" key="11">
    <source>
        <dbReference type="Proteomes" id="UP001193081"/>
    </source>
</evidence>
<name>A0ABS4DE24_9CHLR</name>
<keyword evidence="3 7" id="KW-0963">Cytoplasm</keyword>
<dbReference type="InterPro" id="IPR000795">
    <property type="entry name" value="T_Tr_GTP-bd_dom"/>
</dbReference>
<feature type="binding site" evidence="7">
    <location>
        <begin position="97"/>
        <end position="101"/>
    </location>
    <ligand>
        <name>GTP</name>
        <dbReference type="ChEBI" id="CHEBI:37565"/>
    </ligand>
</feature>
<dbReference type="NCBIfam" id="NF001964">
    <property type="entry name" value="PRK00741.1"/>
    <property type="match status" value="1"/>
</dbReference>
<reference evidence="10 11" key="1">
    <citation type="submission" date="2021-03" db="EMBL/GenBank/DDBJ databases">
        <authorList>
            <person name="Grouzdev D.S."/>
        </authorList>
    </citation>
    <scope>NUCLEOTIDE SEQUENCE [LARGE SCALE GENOMIC DNA]</scope>
    <source>
        <strain evidence="10 11">M50-1</strain>
    </source>
</reference>
<feature type="binding site" evidence="7">
    <location>
        <begin position="29"/>
        <end position="36"/>
    </location>
    <ligand>
        <name>GTP</name>
        <dbReference type="ChEBI" id="CHEBI:37565"/>
    </ligand>
</feature>
<sequence length="542" mass="60190">MITPPTEQTLADQQLVSETARRRTFAIISHPDAGKTTLTEKLLLYAGAIDLAGSVRTRKHQRHATSDWMAMERERGISITSTVLAVDYAGCRINLLDTPGHQDFSEDTYRTLMAVDSAVMVLDAAKGIEAQTRKLFEVCRRRGVPILTFINKLDQPGREPLDLLDEIEQVLQIGATPLNWPIGSGGDFQGVYNLSRRQVLRFTRTAHGAQRAPVQVADLADPSLDTLIGRAAAQRLRDEVALLEGAGAAFDEATFLRGEVTPVCFGSALNNFGVEPFLQTLVELAPPPGMRMSDRGLIDPIAEPFSGFVFKIQANMDPQHRDRTAFIRICSGRFTKDMQVQNPRLGRSIRLTRPSRMFARERETVIEAFPGDVIGVTNPGVFAIGDTLCAGSPLTFTAIPRFAPECFAVLQNRSLAKHKQFHKGLEQLVEEGVVQLLYDPDGLRREPTLAAVGALQFDVVQARMAAEYNVETTLEPLAYTAARWPTCTPEVLSETRLFSTIRQMRDHNGDPVLLFANEWELAYVERERPQLLLRGPDRIADE</sequence>
<evidence type="ECO:0000259" key="9">
    <source>
        <dbReference type="PROSITE" id="PS51722"/>
    </source>
</evidence>
<dbReference type="PROSITE" id="PS00301">
    <property type="entry name" value="G_TR_1"/>
    <property type="match status" value="1"/>
</dbReference>
<dbReference type="InterPro" id="IPR027417">
    <property type="entry name" value="P-loop_NTPase"/>
</dbReference>
<dbReference type="Pfam" id="PF22042">
    <property type="entry name" value="EF-G_D2"/>
    <property type="match status" value="1"/>
</dbReference>
<dbReference type="InterPro" id="IPR032090">
    <property type="entry name" value="RF3_C"/>
</dbReference>
<evidence type="ECO:0000256" key="1">
    <source>
        <dbReference type="ARBA" id="ARBA00004496"/>
    </source>
</evidence>
<organism evidence="10 11">
    <name type="scientific">Candidatus Chloroploca mongolica</name>
    <dbReference type="NCBI Taxonomy" id="2528176"/>
    <lineage>
        <taxon>Bacteria</taxon>
        <taxon>Bacillati</taxon>
        <taxon>Chloroflexota</taxon>
        <taxon>Chloroflexia</taxon>
        <taxon>Chloroflexales</taxon>
        <taxon>Chloroflexineae</taxon>
        <taxon>Oscillochloridaceae</taxon>
        <taxon>Candidatus Chloroploca</taxon>
    </lineage>
</organism>
<comment type="caution">
    <text evidence="10">The sequence shown here is derived from an EMBL/GenBank/DDBJ whole genome shotgun (WGS) entry which is preliminary data.</text>
</comment>
<evidence type="ECO:0000256" key="2">
    <source>
        <dbReference type="ARBA" id="ARBA00009978"/>
    </source>
</evidence>
<dbReference type="Gene3D" id="3.30.70.3280">
    <property type="entry name" value="Peptide chain release factor 3, domain III"/>
    <property type="match status" value="1"/>
</dbReference>
<dbReference type="HAMAP" id="MF_00072">
    <property type="entry name" value="Rel_fac_3"/>
    <property type="match status" value="1"/>
</dbReference>
<comment type="similarity">
    <text evidence="2 7">Belongs to the TRAFAC class translation factor GTPase superfamily. Classic translation factor GTPase family. PrfC subfamily.</text>
</comment>
<evidence type="ECO:0000256" key="3">
    <source>
        <dbReference type="ARBA" id="ARBA00022490"/>
    </source>
</evidence>
<dbReference type="Gene3D" id="3.40.50.300">
    <property type="entry name" value="P-loop containing nucleotide triphosphate hydrolases"/>
    <property type="match status" value="1"/>
</dbReference>
<dbReference type="InterPro" id="IPR041732">
    <property type="entry name" value="RF3_GTP-bd"/>
</dbReference>
<dbReference type="PRINTS" id="PR00315">
    <property type="entry name" value="ELONGATNFCT"/>
</dbReference>
<keyword evidence="5 7" id="KW-0648">Protein biosynthesis</keyword>
<evidence type="ECO:0000256" key="7">
    <source>
        <dbReference type="HAMAP-Rule" id="MF_00072"/>
    </source>
</evidence>
<feature type="binding site" evidence="7">
    <location>
        <begin position="151"/>
        <end position="154"/>
    </location>
    <ligand>
        <name>GTP</name>
        <dbReference type="ChEBI" id="CHEBI:37565"/>
    </ligand>
</feature>
<dbReference type="Proteomes" id="UP001193081">
    <property type="component" value="Unassembled WGS sequence"/>
</dbReference>
<evidence type="ECO:0000256" key="4">
    <source>
        <dbReference type="ARBA" id="ARBA00022741"/>
    </source>
</evidence>